<reference evidence="1 2" key="1">
    <citation type="submission" date="2015-12" db="EMBL/GenBank/DDBJ databases">
        <title>Dictyostelia acquired genes for synthesis and detection of signals that induce cell-type specialization by lateral gene transfer from prokaryotes.</title>
        <authorList>
            <person name="Gloeckner G."/>
            <person name="Schaap P."/>
        </authorList>
    </citation>
    <scope>NUCLEOTIDE SEQUENCE [LARGE SCALE GENOMIC DNA]</scope>
    <source>
        <strain evidence="1 2">TK</strain>
    </source>
</reference>
<dbReference type="EMBL" id="LODT01000037">
    <property type="protein sequence ID" value="KYQ90470.1"/>
    <property type="molecule type" value="Genomic_DNA"/>
</dbReference>
<organism evidence="1 2">
    <name type="scientific">Tieghemostelium lacteum</name>
    <name type="common">Slime mold</name>
    <name type="synonym">Dictyostelium lacteum</name>
    <dbReference type="NCBI Taxonomy" id="361077"/>
    <lineage>
        <taxon>Eukaryota</taxon>
        <taxon>Amoebozoa</taxon>
        <taxon>Evosea</taxon>
        <taxon>Eumycetozoa</taxon>
        <taxon>Dictyostelia</taxon>
        <taxon>Dictyosteliales</taxon>
        <taxon>Raperosteliaceae</taxon>
        <taxon>Tieghemostelium</taxon>
    </lineage>
</organism>
<evidence type="ECO:0000313" key="1">
    <source>
        <dbReference type="EMBL" id="KYQ90470.1"/>
    </source>
</evidence>
<dbReference type="Proteomes" id="UP000076078">
    <property type="component" value="Unassembled WGS sequence"/>
</dbReference>
<proteinExistence type="predicted"/>
<keyword evidence="2" id="KW-1185">Reference proteome</keyword>
<dbReference type="FunCoup" id="A0A151Z940">
    <property type="interactions" value="1"/>
</dbReference>
<comment type="caution">
    <text evidence="1">The sequence shown here is derived from an EMBL/GenBank/DDBJ whole genome shotgun (WGS) entry which is preliminary data.</text>
</comment>
<accession>A0A151Z940</accession>
<protein>
    <submittedName>
        <fullName evidence="1">Uncharacterized protein</fullName>
    </submittedName>
</protein>
<gene>
    <name evidence="1" type="ORF">DLAC_09093</name>
</gene>
<name>A0A151Z940_TIELA</name>
<dbReference type="InParanoid" id="A0A151Z940"/>
<sequence length="756" mass="89780">MLSIEKTFYNVFRNKFLFNLIFKYVKIWNRQNRTTREKNYFEVTVGDCIHWKRQDLLDEKLELHQRIYQKTNDLNYYLDFTCDDVMKFLSSQPDFDRFIRYYSIFKLQFDMTFIQFYTSKEYTISHINTYKLDKQIVNIILEVIEIDNEKKELPPPVIMCNGDILEFYHKRLGLEGLYRVYGNDKTKIYGNLRTAIQLGFQSYPVAYSLFHSVITEQNIRSLCEDAFNHSNVEMFKYIVKKHSITGKMILQATYMTSKHIEMLQYLPEKTPIELHPFVNVEWNLEHLEWVNSVYPTVLKEKIHTFSFPSGENKQTLTIPMISNLLAFLQKQMIPECKDKISWDIVFKIALESNDLPMIKYMETLDISSKYKFNIVDAPYEILEYLLPQESTKRNSNFGVFYNPVYTKTHFFFGGAQLTKGYHNDTRILELFRKYPEYQLSNRSATSAIKLGYIDIVDYIYQHFPSLFGLYYFNDAVVNCDLSMVRYLAPKINDPKFIVSISLYDVINNNSVEIAKLLVKYFYKDKLHLGLAKNCNVTKHSFSKITEEMLQYTKYSDISMATKGNVDKSIFKGFMPFFIESDNFQMVEYMLKKVNRDYVVTYTTVNTLLSKGRYKMLLYLIKNLSYHSANIISTIIDLMKIDNPVRRYLLSSTLEIASVEFYFEIYQSLNYRKYESIEYYYQHDFKPLFRALSQLNCGKFSDKFVNIKQNIPAHLLNYLSKMNVLNYFFKNNNENQTPIENMLTFVNIPKIPKVPKI</sequence>
<dbReference type="AlphaFoldDB" id="A0A151Z940"/>
<evidence type="ECO:0000313" key="2">
    <source>
        <dbReference type="Proteomes" id="UP000076078"/>
    </source>
</evidence>